<dbReference type="AlphaFoldDB" id="A0AAV5LCF9"/>
<evidence type="ECO:0000313" key="2">
    <source>
        <dbReference type="Proteomes" id="UP001054252"/>
    </source>
</evidence>
<proteinExistence type="predicted"/>
<accession>A0AAV5LCF9</accession>
<keyword evidence="2" id="KW-1185">Reference proteome</keyword>
<name>A0AAV5LCF9_9ROSI</name>
<protein>
    <submittedName>
        <fullName evidence="1">Uncharacterized protein</fullName>
    </submittedName>
</protein>
<organism evidence="1 2">
    <name type="scientific">Rubroshorea leprosula</name>
    <dbReference type="NCBI Taxonomy" id="152421"/>
    <lineage>
        <taxon>Eukaryota</taxon>
        <taxon>Viridiplantae</taxon>
        <taxon>Streptophyta</taxon>
        <taxon>Embryophyta</taxon>
        <taxon>Tracheophyta</taxon>
        <taxon>Spermatophyta</taxon>
        <taxon>Magnoliopsida</taxon>
        <taxon>eudicotyledons</taxon>
        <taxon>Gunneridae</taxon>
        <taxon>Pentapetalae</taxon>
        <taxon>rosids</taxon>
        <taxon>malvids</taxon>
        <taxon>Malvales</taxon>
        <taxon>Dipterocarpaceae</taxon>
        <taxon>Rubroshorea</taxon>
    </lineage>
</organism>
<evidence type="ECO:0000313" key="1">
    <source>
        <dbReference type="EMBL" id="GKV34740.1"/>
    </source>
</evidence>
<comment type="caution">
    <text evidence="1">The sequence shown here is derived from an EMBL/GenBank/DDBJ whole genome shotgun (WGS) entry which is preliminary data.</text>
</comment>
<dbReference type="Proteomes" id="UP001054252">
    <property type="component" value="Unassembled WGS sequence"/>
</dbReference>
<dbReference type="EMBL" id="BPVZ01000107">
    <property type="protein sequence ID" value="GKV34740.1"/>
    <property type="molecule type" value="Genomic_DNA"/>
</dbReference>
<gene>
    <name evidence="1" type="ORF">SLEP1_g43087</name>
</gene>
<reference evidence="1 2" key="1">
    <citation type="journal article" date="2021" name="Commun. Biol.">
        <title>The genome of Shorea leprosula (Dipterocarpaceae) highlights the ecological relevance of drought in aseasonal tropical rainforests.</title>
        <authorList>
            <person name="Ng K.K.S."/>
            <person name="Kobayashi M.J."/>
            <person name="Fawcett J.A."/>
            <person name="Hatakeyama M."/>
            <person name="Paape T."/>
            <person name="Ng C.H."/>
            <person name="Ang C.C."/>
            <person name="Tnah L.H."/>
            <person name="Lee C.T."/>
            <person name="Nishiyama T."/>
            <person name="Sese J."/>
            <person name="O'Brien M.J."/>
            <person name="Copetti D."/>
            <person name="Mohd Noor M.I."/>
            <person name="Ong R.C."/>
            <person name="Putra M."/>
            <person name="Sireger I.Z."/>
            <person name="Indrioko S."/>
            <person name="Kosugi Y."/>
            <person name="Izuno A."/>
            <person name="Isagi Y."/>
            <person name="Lee S.L."/>
            <person name="Shimizu K.K."/>
        </authorList>
    </citation>
    <scope>NUCLEOTIDE SEQUENCE [LARGE SCALE GENOMIC DNA]</scope>
    <source>
        <strain evidence="1">214</strain>
    </source>
</reference>
<sequence length="38" mass="4250">MGEIPVAFEHVVNQLDKLLVTVQRHCSPVTVHTPRANI</sequence>